<evidence type="ECO:0000256" key="1">
    <source>
        <dbReference type="ARBA" id="ARBA00022491"/>
    </source>
</evidence>
<dbReference type="Gene3D" id="1.10.260.40">
    <property type="entry name" value="lambda repressor-like DNA-binding domains"/>
    <property type="match status" value="1"/>
</dbReference>
<name>A0A0N9ND33_9ACTN</name>
<dbReference type="InterPro" id="IPR001761">
    <property type="entry name" value="Peripla_BP/Lac1_sug-bd_dom"/>
</dbReference>
<dbReference type="PANTHER" id="PTHR30146:SF148">
    <property type="entry name" value="HTH-TYPE TRANSCRIPTIONAL REPRESSOR PURR-RELATED"/>
    <property type="match status" value="1"/>
</dbReference>
<keyword evidence="3" id="KW-0238">DNA-binding</keyword>
<sequence>MTDPSRRRAGRPPTMKEIAERAGVHVSTVSRVLRQSEPVDGWSEAAQRVREVADELGYRPNPWAASLRTRRTTTIGAVMPRLTDGVVATIYQGVEEAARAAGYSVLLSSPPDEPAEQRAAIELLAGRQVDGLILSSLHSPATDFVDDLSLSVPVVALNRHANSGLPFAGGDDRLGGRLAGEHLVDCGYRRIAAVGGPLFATTGADRLTGFLDAMRDAGMPVPDDRIAHARMDVQGGIDAARTLLDRDDRPDAVFCVSDTMAIGLLGVARDLGLTIPDDLGLVGYNDIPVAAQLPVPLTTIVTPAHRIGEAGVQLLLQLIAGTEVPADVRLPVELTERGSTRRRPRSETQPQ</sequence>
<dbReference type="InterPro" id="IPR000843">
    <property type="entry name" value="HTH_LacI"/>
</dbReference>
<accession>A0A0N9ND33</accession>
<dbReference type="PATRIC" id="fig|1136941.3.peg.281"/>
<dbReference type="Pfam" id="PF00356">
    <property type="entry name" value="LacI"/>
    <property type="match status" value="1"/>
</dbReference>
<evidence type="ECO:0000256" key="2">
    <source>
        <dbReference type="ARBA" id="ARBA00023015"/>
    </source>
</evidence>
<dbReference type="SUPFAM" id="SSF47413">
    <property type="entry name" value="lambda repressor-like DNA-binding domains"/>
    <property type="match status" value="1"/>
</dbReference>
<gene>
    <name evidence="7" type="ORF">ACH46_01385</name>
</gene>
<keyword evidence="8" id="KW-1185">Reference proteome</keyword>
<dbReference type="InterPro" id="IPR010982">
    <property type="entry name" value="Lambda_DNA-bd_dom_sf"/>
</dbReference>
<dbReference type="CDD" id="cd06267">
    <property type="entry name" value="PBP1_LacI_sugar_binding-like"/>
    <property type="match status" value="1"/>
</dbReference>
<keyword evidence="4" id="KW-0804">Transcription</keyword>
<keyword evidence="2" id="KW-0805">Transcription regulation</keyword>
<dbReference type="Pfam" id="PF00532">
    <property type="entry name" value="Peripla_BP_1"/>
    <property type="match status" value="1"/>
</dbReference>
<dbReference type="SMART" id="SM00354">
    <property type="entry name" value="HTH_LACI"/>
    <property type="match status" value="1"/>
</dbReference>
<dbReference type="SUPFAM" id="SSF53822">
    <property type="entry name" value="Periplasmic binding protein-like I"/>
    <property type="match status" value="1"/>
</dbReference>
<dbReference type="GO" id="GO:0000976">
    <property type="term" value="F:transcription cis-regulatory region binding"/>
    <property type="evidence" value="ECO:0007669"/>
    <property type="project" value="TreeGrafter"/>
</dbReference>
<dbReference type="OrthoDB" id="37081at2"/>
<dbReference type="Gene3D" id="3.40.50.2300">
    <property type="match status" value="2"/>
</dbReference>
<evidence type="ECO:0000256" key="3">
    <source>
        <dbReference type="ARBA" id="ARBA00023125"/>
    </source>
</evidence>
<dbReference type="Proteomes" id="UP000063789">
    <property type="component" value="Chromosome"/>
</dbReference>
<dbReference type="KEGG" id="goq:ACH46_01385"/>
<evidence type="ECO:0000256" key="4">
    <source>
        <dbReference type="ARBA" id="ARBA00023163"/>
    </source>
</evidence>
<dbReference type="EMBL" id="CP011853">
    <property type="protein sequence ID" value="ALG83410.1"/>
    <property type="molecule type" value="Genomic_DNA"/>
</dbReference>
<dbReference type="PROSITE" id="PS50932">
    <property type="entry name" value="HTH_LACI_2"/>
    <property type="match status" value="1"/>
</dbReference>
<proteinExistence type="predicted"/>
<dbReference type="GO" id="GO:0003700">
    <property type="term" value="F:DNA-binding transcription factor activity"/>
    <property type="evidence" value="ECO:0007669"/>
    <property type="project" value="TreeGrafter"/>
</dbReference>
<evidence type="ECO:0000313" key="8">
    <source>
        <dbReference type="Proteomes" id="UP000063789"/>
    </source>
</evidence>
<reference evidence="7 8" key="2">
    <citation type="journal article" date="2017" name="Int. J. Syst. Evol. Microbiol.">
        <title>Gordonia phthalatica sp. nov., a di-n-butyl phthalate-degrading bacterium isolated from activated sludge.</title>
        <authorList>
            <person name="Jin D."/>
            <person name="Kong X."/>
            <person name="Jia M."/>
            <person name="Yu X."/>
            <person name="Wang X."/>
            <person name="Zhuang X."/>
            <person name="Deng Y."/>
            <person name="Bai Z."/>
        </authorList>
    </citation>
    <scope>NUCLEOTIDE SEQUENCE [LARGE SCALE GENOMIC DNA]</scope>
    <source>
        <strain evidence="7 8">QH-11</strain>
    </source>
</reference>
<feature type="domain" description="HTH lacI-type" evidence="6">
    <location>
        <begin position="13"/>
        <end position="69"/>
    </location>
</feature>
<feature type="region of interest" description="Disordered" evidence="5">
    <location>
        <begin position="332"/>
        <end position="351"/>
    </location>
</feature>
<protein>
    <submittedName>
        <fullName evidence="7">LacI family transcriptional regulator</fullName>
    </submittedName>
</protein>
<dbReference type="RefSeq" id="WP_062391361.1">
    <property type="nucleotide sequence ID" value="NZ_CP011853.1"/>
</dbReference>
<dbReference type="STRING" id="1136941.ACH46_01385"/>
<evidence type="ECO:0000259" key="6">
    <source>
        <dbReference type="PROSITE" id="PS50932"/>
    </source>
</evidence>
<evidence type="ECO:0000256" key="5">
    <source>
        <dbReference type="SAM" id="MobiDB-lite"/>
    </source>
</evidence>
<reference evidence="8" key="1">
    <citation type="submission" date="2015-06" db="EMBL/GenBank/DDBJ databases">
        <title>Complete genome sequence and metabolic analysis of phthalate degradation pathway in Gordonia sp. QH-11.</title>
        <authorList>
            <person name="Jin D."/>
            <person name="Kong X."/>
            <person name="Bai Z."/>
        </authorList>
    </citation>
    <scope>NUCLEOTIDE SEQUENCE [LARGE SCALE GENOMIC DNA]</scope>
    <source>
        <strain evidence="8">QH-11</strain>
    </source>
</reference>
<organism evidence="7 8">
    <name type="scientific">Gordonia phthalatica</name>
    <dbReference type="NCBI Taxonomy" id="1136941"/>
    <lineage>
        <taxon>Bacteria</taxon>
        <taxon>Bacillati</taxon>
        <taxon>Actinomycetota</taxon>
        <taxon>Actinomycetes</taxon>
        <taxon>Mycobacteriales</taxon>
        <taxon>Gordoniaceae</taxon>
        <taxon>Gordonia</taxon>
    </lineage>
</organism>
<dbReference type="CDD" id="cd01392">
    <property type="entry name" value="HTH_LacI"/>
    <property type="match status" value="1"/>
</dbReference>
<dbReference type="InterPro" id="IPR028082">
    <property type="entry name" value="Peripla_BP_I"/>
</dbReference>
<evidence type="ECO:0000313" key="7">
    <source>
        <dbReference type="EMBL" id="ALG83410.1"/>
    </source>
</evidence>
<dbReference type="AlphaFoldDB" id="A0A0N9ND33"/>
<keyword evidence="1" id="KW-0678">Repressor</keyword>
<dbReference type="PANTHER" id="PTHR30146">
    <property type="entry name" value="LACI-RELATED TRANSCRIPTIONAL REPRESSOR"/>
    <property type="match status" value="1"/>
</dbReference>